<evidence type="ECO:0000313" key="1">
    <source>
        <dbReference type="EMBL" id="MBI3126815.1"/>
    </source>
</evidence>
<organism evidence="1 2">
    <name type="scientific">Tectimicrobiota bacterium</name>
    <dbReference type="NCBI Taxonomy" id="2528274"/>
    <lineage>
        <taxon>Bacteria</taxon>
        <taxon>Pseudomonadati</taxon>
        <taxon>Nitrospinota/Tectimicrobiota group</taxon>
        <taxon>Candidatus Tectimicrobiota</taxon>
    </lineage>
</organism>
<reference evidence="1" key="1">
    <citation type="submission" date="2020-07" db="EMBL/GenBank/DDBJ databases">
        <title>Huge and variable diversity of episymbiotic CPR bacteria and DPANN archaea in groundwater ecosystems.</title>
        <authorList>
            <person name="He C.Y."/>
            <person name="Keren R."/>
            <person name="Whittaker M."/>
            <person name="Farag I.F."/>
            <person name="Doudna J."/>
            <person name="Cate J.H.D."/>
            <person name="Banfield J.F."/>
        </authorList>
    </citation>
    <scope>NUCLEOTIDE SEQUENCE</scope>
    <source>
        <strain evidence="1">NC_groundwater_763_Ag_S-0.2um_68_21</strain>
    </source>
</reference>
<keyword evidence="1" id="KW-0575">Peroxidase</keyword>
<accession>A0A932HYT0</accession>
<protein>
    <submittedName>
        <fullName evidence="1">Peroxidase</fullName>
    </submittedName>
</protein>
<dbReference type="SUPFAM" id="SSF69118">
    <property type="entry name" value="AhpD-like"/>
    <property type="match status" value="1"/>
</dbReference>
<dbReference type="AlphaFoldDB" id="A0A932HYT0"/>
<evidence type="ECO:0000313" key="2">
    <source>
        <dbReference type="Proteomes" id="UP000782312"/>
    </source>
</evidence>
<dbReference type="Gene3D" id="1.20.1290.10">
    <property type="entry name" value="AhpD-like"/>
    <property type="match status" value="1"/>
</dbReference>
<dbReference type="GO" id="GO:0004601">
    <property type="term" value="F:peroxidase activity"/>
    <property type="evidence" value="ECO:0007669"/>
    <property type="project" value="UniProtKB-KW"/>
</dbReference>
<dbReference type="EMBL" id="JACPUR010000013">
    <property type="protein sequence ID" value="MBI3126815.1"/>
    <property type="molecule type" value="Genomic_DNA"/>
</dbReference>
<keyword evidence="1" id="KW-0560">Oxidoreductase</keyword>
<dbReference type="InterPro" id="IPR029032">
    <property type="entry name" value="AhpD-like"/>
</dbReference>
<gene>
    <name evidence="1" type="ORF">HYZ11_04340</name>
</gene>
<dbReference type="PANTHER" id="PTHR35446">
    <property type="entry name" value="SI:CH211-175M2.5"/>
    <property type="match status" value="1"/>
</dbReference>
<sequence length="92" mass="10304">MAIENGDFEGLGRRMQAVLPYVEKLTLRPGEMAEEDLGPLREAGLSDEDILDMVMIASYYGYINRVVDALGVRLSAEQEKRQEEIALSRSRG</sequence>
<proteinExistence type="predicted"/>
<dbReference type="PANTHER" id="PTHR35446:SF2">
    <property type="entry name" value="CARBOXYMUCONOLACTONE DECARBOXYLASE-LIKE DOMAIN-CONTAINING PROTEIN"/>
    <property type="match status" value="1"/>
</dbReference>
<name>A0A932HYT0_UNCTE</name>
<dbReference type="Proteomes" id="UP000782312">
    <property type="component" value="Unassembled WGS sequence"/>
</dbReference>
<comment type="caution">
    <text evidence="1">The sequence shown here is derived from an EMBL/GenBank/DDBJ whole genome shotgun (WGS) entry which is preliminary data.</text>
</comment>